<evidence type="ECO:0000313" key="3">
    <source>
        <dbReference type="Proteomes" id="UP000789739"/>
    </source>
</evidence>
<dbReference type="GO" id="GO:0005524">
    <property type="term" value="F:ATP binding"/>
    <property type="evidence" value="ECO:0007669"/>
    <property type="project" value="InterPro"/>
</dbReference>
<name>A0A9N9E9Z5_9GLOM</name>
<dbReference type="InterPro" id="IPR011009">
    <property type="entry name" value="Kinase-like_dom_sf"/>
</dbReference>
<gene>
    <name evidence="2" type="ORF">PBRASI_LOCUS11059</name>
</gene>
<dbReference type="EMBL" id="CAJVPI010004251">
    <property type="protein sequence ID" value="CAG8666224.1"/>
    <property type="molecule type" value="Genomic_DNA"/>
</dbReference>
<evidence type="ECO:0000259" key="1">
    <source>
        <dbReference type="PROSITE" id="PS50011"/>
    </source>
</evidence>
<dbReference type="PANTHER" id="PTHR44329:SF289">
    <property type="entry name" value="SERINE_THREONINE-PROTEIN KINASE VIK"/>
    <property type="match status" value="1"/>
</dbReference>
<organism evidence="2 3">
    <name type="scientific">Paraglomus brasilianum</name>
    <dbReference type="NCBI Taxonomy" id="144538"/>
    <lineage>
        <taxon>Eukaryota</taxon>
        <taxon>Fungi</taxon>
        <taxon>Fungi incertae sedis</taxon>
        <taxon>Mucoromycota</taxon>
        <taxon>Glomeromycotina</taxon>
        <taxon>Glomeromycetes</taxon>
        <taxon>Paraglomerales</taxon>
        <taxon>Paraglomeraceae</taxon>
        <taxon>Paraglomus</taxon>
    </lineage>
</organism>
<evidence type="ECO:0000313" key="2">
    <source>
        <dbReference type="EMBL" id="CAG8666224.1"/>
    </source>
</evidence>
<dbReference type="PANTHER" id="PTHR44329">
    <property type="entry name" value="SERINE/THREONINE-PROTEIN KINASE TNNI3K-RELATED"/>
    <property type="match status" value="1"/>
</dbReference>
<proteinExistence type="predicted"/>
<dbReference type="Proteomes" id="UP000789739">
    <property type="component" value="Unassembled WGS sequence"/>
</dbReference>
<dbReference type="AlphaFoldDB" id="A0A9N9E9Z5"/>
<dbReference type="GO" id="GO:0004674">
    <property type="term" value="F:protein serine/threonine kinase activity"/>
    <property type="evidence" value="ECO:0007669"/>
    <property type="project" value="TreeGrafter"/>
</dbReference>
<feature type="domain" description="Protein kinase" evidence="1">
    <location>
        <begin position="1"/>
        <end position="169"/>
    </location>
</feature>
<dbReference type="PROSITE" id="PS50011">
    <property type="entry name" value="PROTEIN_KINASE_DOM"/>
    <property type="match status" value="1"/>
</dbReference>
<accession>A0A9N9E9Z5</accession>
<dbReference type="OrthoDB" id="26722at2759"/>
<keyword evidence="3" id="KW-1185">Reference proteome</keyword>
<protein>
    <submittedName>
        <fullName evidence="2">6559_t:CDS:1</fullName>
    </submittedName>
</protein>
<reference evidence="2" key="1">
    <citation type="submission" date="2021-06" db="EMBL/GenBank/DDBJ databases">
        <authorList>
            <person name="Kallberg Y."/>
            <person name="Tangrot J."/>
            <person name="Rosling A."/>
        </authorList>
    </citation>
    <scope>NUCLEOTIDE SEQUENCE</scope>
    <source>
        <strain evidence="2">BR232B</strain>
    </source>
</reference>
<dbReference type="InterPro" id="IPR051681">
    <property type="entry name" value="Ser/Thr_Kinases-Pseudokinases"/>
</dbReference>
<dbReference type="SUPFAM" id="SSF56112">
    <property type="entry name" value="Protein kinase-like (PK-like)"/>
    <property type="match status" value="1"/>
</dbReference>
<dbReference type="InterPro" id="IPR000719">
    <property type="entry name" value="Prot_kinase_dom"/>
</dbReference>
<dbReference type="Pfam" id="PF00069">
    <property type="entry name" value="Pkinase"/>
    <property type="match status" value="1"/>
</dbReference>
<comment type="caution">
    <text evidence="2">The sequence shown here is derived from an EMBL/GenBank/DDBJ whole genome shotgun (WGS) entry which is preliminary data.</text>
</comment>
<dbReference type="Gene3D" id="1.10.510.10">
    <property type="entry name" value="Transferase(Phosphotransferase) domain 1"/>
    <property type="match status" value="1"/>
</dbReference>
<sequence length="227" mass="26300">MENPAEFTWNKRIKQLSTLMRDLQTMHKAGVVHKNFHSGNVLWTLDEHQNYELHIFDFGSIDEKVKGTAGGVLSYMAPEILQGQPKSTASDIYAFGIVMWEFSSGQPAFIEYRDDDVSLFEQIIQDHLRPVPVEGTPDCYRNLMTHCWAPDPKDRPTTEEVLYALLLFIEMNDMTSPTFNDTVFEQFEIAEELRLQKRSWDSNEKWHHENDDTGSITDDELVIDILI</sequence>